<sequence>MTTYAPVTIQQAQFPIVESFTHDTVTNPHWQLLGSARLHDGSLELTPNANSQAGTAFLDQAFSSTLGVTIDFDYSCEGAANLGDGFSVYLIDGAHTTQPGGLGAALGYSVTKSDSGQIVAPGVTAGFVGVGFDNYGNFATPLAGTGGGAQRPKTLGVRGAGNLREGFGWLTGVAVPGGFRAEWERGAHIQVSVIGGRLTVRHADKTNPNGTLLIDNFDLAGADGQPRVPETFKLGFAAGTGAATAHHRIKNLKVTLPAEMPLEISGPQTAQSGHRITYTIGVQNLGPNDAPDAVLDATVPTELTDLELSCQAENGAVCGTGSVRDGLHMPIDLPKGSKATITLTGTIGPRFEGRLTCTSLITSPSRANTAERHSGSVTTEVDRPPVTVSPVIVGQWPQTWPEDATGWVISYDLTLAAHEQRVVWWEIRFDVPPRTRINPQQSQWYRVIEDGTSGSVVIATPDDTHTIEPGTPLTVAVQLLYPSQHEAGDGALRNLQATEVTRP</sequence>
<accession>A0ABN6U2N3</accession>
<dbReference type="EMBL" id="AP026978">
    <property type="protein sequence ID" value="BDT99483.1"/>
    <property type="molecule type" value="Genomic_DNA"/>
</dbReference>
<keyword evidence="3" id="KW-1185">Reference proteome</keyword>
<evidence type="ECO:0000313" key="3">
    <source>
        <dbReference type="Proteomes" id="UP001317870"/>
    </source>
</evidence>
<protein>
    <recommendedName>
        <fullName evidence="1">DUF11 domain-containing protein</fullName>
    </recommendedName>
</protein>
<dbReference type="Proteomes" id="UP001317870">
    <property type="component" value="Chromosome"/>
</dbReference>
<organism evidence="2 3">
    <name type="scientific">Nocardia sputorum</name>
    <dbReference type="NCBI Taxonomy" id="2984338"/>
    <lineage>
        <taxon>Bacteria</taxon>
        <taxon>Bacillati</taxon>
        <taxon>Actinomycetota</taxon>
        <taxon>Actinomycetes</taxon>
        <taxon>Mycobacteriales</taxon>
        <taxon>Nocardiaceae</taxon>
        <taxon>Nocardia</taxon>
    </lineage>
</organism>
<proteinExistence type="predicted"/>
<reference evidence="2 3" key="1">
    <citation type="submission" date="2022-11" db="EMBL/GenBank/DDBJ databases">
        <title>Genome Sequencing of Nocardia sp. ON39_IFM12276 and assembly.</title>
        <authorList>
            <person name="Shimojima M."/>
            <person name="Toyokawa M."/>
            <person name="Uesaka K."/>
        </authorList>
    </citation>
    <scope>NUCLEOTIDE SEQUENCE [LARGE SCALE GENOMIC DNA]</scope>
    <source>
        <strain evidence="2 3">IFM 12276</strain>
    </source>
</reference>
<dbReference type="InterPro" id="IPR001434">
    <property type="entry name" value="OmcB-like_DUF11"/>
</dbReference>
<gene>
    <name evidence="2" type="ORF">IFM12276_25120</name>
</gene>
<dbReference type="SUPFAM" id="SSF49899">
    <property type="entry name" value="Concanavalin A-like lectins/glucanases"/>
    <property type="match status" value="1"/>
</dbReference>
<evidence type="ECO:0000313" key="2">
    <source>
        <dbReference type="EMBL" id="BDT99483.1"/>
    </source>
</evidence>
<dbReference type="Pfam" id="PF01345">
    <property type="entry name" value="DUF11"/>
    <property type="match status" value="1"/>
</dbReference>
<dbReference type="InterPro" id="IPR013320">
    <property type="entry name" value="ConA-like_dom_sf"/>
</dbReference>
<feature type="domain" description="DUF11" evidence="1">
    <location>
        <begin position="268"/>
        <end position="365"/>
    </location>
</feature>
<dbReference type="RefSeq" id="WP_281879632.1">
    <property type="nucleotide sequence ID" value="NZ_AP026976.1"/>
</dbReference>
<dbReference type="Gene3D" id="2.60.120.200">
    <property type="match status" value="1"/>
</dbReference>
<evidence type="ECO:0000259" key="1">
    <source>
        <dbReference type="Pfam" id="PF01345"/>
    </source>
</evidence>
<name>A0ABN6U2N3_9NOCA</name>